<evidence type="ECO:0000313" key="3">
    <source>
        <dbReference type="EMBL" id="MCS5713438.1"/>
    </source>
</evidence>
<gene>
    <name evidence="3" type="ORF">NVV95_02595</name>
</gene>
<dbReference type="InterPro" id="IPR018713">
    <property type="entry name" value="MPAB/Lcp_cat_dom"/>
</dbReference>
<evidence type="ECO:0000313" key="4">
    <source>
        <dbReference type="Proteomes" id="UP001165580"/>
    </source>
</evidence>
<evidence type="ECO:0000259" key="2">
    <source>
        <dbReference type="Pfam" id="PF09995"/>
    </source>
</evidence>
<accession>A0ABT2GBB3</accession>
<dbReference type="Proteomes" id="UP001165580">
    <property type="component" value="Unassembled WGS sequence"/>
</dbReference>
<dbReference type="EMBL" id="JANTEZ010000001">
    <property type="protein sequence ID" value="MCS5713438.1"/>
    <property type="molecule type" value="Genomic_DNA"/>
</dbReference>
<protein>
    <submittedName>
        <fullName evidence="3">DUF2236 domain-containing protein</fullName>
    </submittedName>
</protein>
<organism evidence="3 4">
    <name type="scientific">Herbiconiux gentiana</name>
    <dbReference type="NCBI Taxonomy" id="2970912"/>
    <lineage>
        <taxon>Bacteria</taxon>
        <taxon>Bacillati</taxon>
        <taxon>Actinomycetota</taxon>
        <taxon>Actinomycetes</taxon>
        <taxon>Micrococcales</taxon>
        <taxon>Microbacteriaceae</taxon>
        <taxon>Herbiconiux</taxon>
    </lineage>
</organism>
<evidence type="ECO:0000256" key="1">
    <source>
        <dbReference type="SAM" id="MobiDB-lite"/>
    </source>
</evidence>
<dbReference type="Pfam" id="PF09995">
    <property type="entry name" value="MPAB_Lcp_cat"/>
    <property type="match status" value="1"/>
</dbReference>
<feature type="domain" description="ER-bound oxygenase mpaB/mpaB'/Rubber oxygenase catalytic" evidence="2">
    <location>
        <begin position="10"/>
        <end position="269"/>
    </location>
</feature>
<feature type="compositionally biased region" description="Low complexity" evidence="1">
    <location>
        <begin position="109"/>
        <end position="119"/>
    </location>
</feature>
<reference evidence="3" key="1">
    <citation type="submission" date="2022-08" db="EMBL/GenBank/DDBJ databases">
        <authorList>
            <person name="Deng Y."/>
            <person name="Han X.-F."/>
            <person name="Zhang Y.-Q."/>
        </authorList>
    </citation>
    <scope>NUCLEOTIDE SEQUENCE</scope>
    <source>
        <strain evidence="3">CPCC 205716</strain>
    </source>
</reference>
<proteinExistence type="predicted"/>
<sequence length="297" mass="32455">MVRLADIAPEGILLTGAGRAILLQIALPGVGYGVARHSDFASRPMSRLNATLSYIYALSNGDADDIRRMRKAVNRAHAPVANPPRGASVSPTARPGVPADDDAPPTTQPGAGADASPGSDGVGAEGEPRYDARDPELQLWVAATLYDTAITVYERVFGPLAPDEAERVYREYAVLGTALQMPAELWPVDRAAFAEYWNGMLPRLSADPPIRAVARELLKAEKAALPIRVAMPLARFATIGLLPPRVRGLFGFRWTSAQQRRLDRLFRVVGPVYRRLPRAVRHLPQRHYLGTLARRYP</sequence>
<feature type="region of interest" description="Disordered" evidence="1">
    <location>
        <begin position="75"/>
        <end position="130"/>
    </location>
</feature>
<comment type="caution">
    <text evidence="3">The sequence shown here is derived from an EMBL/GenBank/DDBJ whole genome shotgun (WGS) entry which is preliminary data.</text>
</comment>
<dbReference type="PANTHER" id="PTHR36151:SF3">
    <property type="entry name" value="ER-BOUND OXYGENASE MPAB_MPAB'_RUBBER OXYGENASE CATALYTIC DOMAIN-CONTAINING PROTEIN"/>
    <property type="match status" value="1"/>
</dbReference>
<keyword evidence="4" id="KW-1185">Reference proteome</keyword>
<name>A0ABT2GBB3_9MICO</name>
<dbReference type="RefSeq" id="WP_259484968.1">
    <property type="nucleotide sequence ID" value="NZ_JANTEZ010000001.1"/>
</dbReference>
<dbReference type="PANTHER" id="PTHR36151">
    <property type="entry name" value="BLR2777 PROTEIN"/>
    <property type="match status" value="1"/>
</dbReference>